<keyword evidence="2" id="KW-1185">Reference proteome</keyword>
<proteinExistence type="predicted"/>
<dbReference type="Proteomes" id="UP000007844">
    <property type="component" value="Chromosome"/>
</dbReference>
<gene>
    <name evidence="1" type="ORF">Desaf_1997</name>
</gene>
<evidence type="ECO:0000313" key="1">
    <source>
        <dbReference type="EMBL" id="EGJ50326.1"/>
    </source>
</evidence>
<dbReference type="SUPFAM" id="SSF46785">
    <property type="entry name" value="Winged helix' DNA-binding domain"/>
    <property type="match status" value="1"/>
</dbReference>
<organism evidence="1 2">
    <name type="scientific">Desulfocurvibacter africanus subsp. africanus str. Walvis Bay</name>
    <dbReference type="NCBI Taxonomy" id="690850"/>
    <lineage>
        <taxon>Bacteria</taxon>
        <taxon>Pseudomonadati</taxon>
        <taxon>Thermodesulfobacteriota</taxon>
        <taxon>Desulfovibrionia</taxon>
        <taxon>Desulfovibrionales</taxon>
        <taxon>Desulfovibrionaceae</taxon>
        <taxon>Desulfocurvibacter</taxon>
    </lineage>
</organism>
<dbReference type="AlphaFoldDB" id="F3Z382"/>
<dbReference type="STRING" id="690850.Desaf_1997"/>
<reference evidence="1 2" key="1">
    <citation type="journal article" date="2011" name="J. Bacteriol.">
        <title>Genome sequence of the mercury-methylating and pleomorphic Desulfovibrio africanus Strain Walvis Bay.</title>
        <authorList>
            <person name="Brown S.D."/>
            <person name="Wall J.D."/>
            <person name="Kucken A.M."/>
            <person name="Gilmour C.C."/>
            <person name="Podar M."/>
            <person name="Brandt C.C."/>
            <person name="Teshima H."/>
            <person name="Detter J.C."/>
            <person name="Han C.S."/>
            <person name="Land M.L."/>
            <person name="Lucas S."/>
            <person name="Han J."/>
            <person name="Pennacchio L."/>
            <person name="Nolan M."/>
            <person name="Pitluck S."/>
            <person name="Woyke T."/>
            <person name="Goodwin L."/>
            <person name="Palumbo A.V."/>
            <person name="Elias D.A."/>
        </authorList>
    </citation>
    <scope>NUCLEOTIDE SEQUENCE [LARGE SCALE GENOMIC DNA]</scope>
    <source>
        <strain evidence="1 2">Walvis Bay</strain>
    </source>
</reference>
<sequence>MTTDLISKLFLLHSVIRREVNAAIKRGGYPWRFEHYIFLSAIPPGKGIPLKYISTAIFGRDQPPLRRALDALEKAKLIRLKREAADRRHLRIHITSEGLDVLAVLHQLTMDSIDQALVETEPEMLNDLANLLDRVQVDADPESSEVA</sequence>
<accession>F3Z382</accession>
<dbReference type="RefSeq" id="WP_014260075.1">
    <property type="nucleotide sequence ID" value="NC_016629.1"/>
</dbReference>
<name>F3Z382_DESAF</name>
<protein>
    <submittedName>
        <fullName evidence="1">Regulatory protein MarR</fullName>
    </submittedName>
</protein>
<dbReference type="InterPro" id="IPR036390">
    <property type="entry name" value="WH_DNA-bd_sf"/>
</dbReference>
<dbReference type="EMBL" id="CP003221">
    <property type="protein sequence ID" value="EGJ50326.1"/>
    <property type="molecule type" value="Genomic_DNA"/>
</dbReference>
<dbReference type="Gene3D" id="1.10.10.10">
    <property type="entry name" value="Winged helix-like DNA-binding domain superfamily/Winged helix DNA-binding domain"/>
    <property type="match status" value="1"/>
</dbReference>
<dbReference type="HOGENOM" id="CLU_1765043_0_0_7"/>
<dbReference type="InterPro" id="IPR036388">
    <property type="entry name" value="WH-like_DNA-bd_sf"/>
</dbReference>
<evidence type="ECO:0000313" key="2">
    <source>
        <dbReference type="Proteomes" id="UP000007844"/>
    </source>
</evidence>
<dbReference type="KEGG" id="daf:Desaf_1997"/>